<evidence type="ECO:0000256" key="1">
    <source>
        <dbReference type="ARBA" id="ARBA00004429"/>
    </source>
</evidence>
<accession>A0A2W5KJ17</accession>
<organism evidence="10 11">
    <name type="scientific">Ancylobacter novellus</name>
    <name type="common">Thiobacillus novellus</name>
    <dbReference type="NCBI Taxonomy" id="921"/>
    <lineage>
        <taxon>Bacteria</taxon>
        <taxon>Pseudomonadati</taxon>
        <taxon>Pseudomonadota</taxon>
        <taxon>Alphaproteobacteria</taxon>
        <taxon>Hyphomicrobiales</taxon>
        <taxon>Xanthobacteraceae</taxon>
        <taxon>Ancylobacter</taxon>
    </lineage>
</organism>
<evidence type="ECO:0000313" key="10">
    <source>
        <dbReference type="EMBL" id="PZQ16912.1"/>
    </source>
</evidence>
<dbReference type="InterPro" id="IPR004089">
    <property type="entry name" value="MCPsignal_dom"/>
</dbReference>
<evidence type="ECO:0000313" key="11">
    <source>
        <dbReference type="Proteomes" id="UP000249577"/>
    </source>
</evidence>
<dbReference type="InterPro" id="IPR000727">
    <property type="entry name" value="T_SNARE_dom"/>
</dbReference>
<dbReference type="PANTHER" id="PTHR32089">
    <property type="entry name" value="METHYL-ACCEPTING CHEMOTAXIS PROTEIN MCPB"/>
    <property type="match status" value="1"/>
</dbReference>
<dbReference type="Proteomes" id="UP000249577">
    <property type="component" value="Unassembled WGS sequence"/>
</dbReference>
<dbReference type="PRINTS" id="PR00260">
    <property type="entry name" value="CHEMTRNSDUCR"/>
</dbReference>
<evidence type="ECO:0000259" key="8">
    <source>
        <dbReference type="PROSITE" id="PS50192"/>
    </source>
</evidence>
<dbReference type="PROSITE" id="PS50885">
    <property type="entry name" value="HAMP"/>
    <property type="match status" value="1"/>
</dbReference>
<comment type="caution">
    <text evidence="10">The sequence shown here is derived from an EMBL/GenBank/DDBJ whole genome shotgun (WGS) entry which is preliminary data.</text>
</comment>
<dbReference type="SUPFAM" id="SSF58104">
    <property type="entry name" value="Methyl-accepting chemotaxis protein (MCP) signaling domain"/>
    <property type="match status" value="1"/>
</dbReference>
<proteinExistence type="inferred from homology"/>
<evidence type="ECO:0000256" key="2">
    <source>
        <dbReference type="ARBA" id="ARBA00022519"/>
    </source>
</evidence>
<reference evidence="10 11" key="1">
    <citation type="submission" date="2017-08" db="EMBL/GenBank/DDBJ databases">
        <title>Infants hospitalized years apart are colonized by the same room-sourced microbial strains.</title>
        <authorList>
            <person name="Brooks B."/>
            <person name="Olm M.R."/>
            <person name="Firek B.A."/>
            <person name="Baker R."/>
            <person name="Thomas B.C."/>
            <person name="Morowitz M.J."/>
            <person name="Banfield J.F."/>
        </authorList>
    </citation>
    <scope>NUCLEOTIDE SEQUENCE [LARGE SCALE GENOMIC DNA]</scope>
    <source>
        <strain evidence="10">S2_005_003_R2_43</strain>
    </source>
</reference>
<dbReference type="Pfam" id="PF00015">
    <property type="entry name" value="MCPsignal"/>
    <property type="match status" value="1"/>
</dbReference>
<dbReference type="GO" id="GO:0007165">
    <property type="term" value="P:signal transduction"/>
    <property type="evidence" value="ECO:0007669"/>
    <property type="project" value="UniProtKB-KW"/>
</dbReference>
<dbReference type="GO" id="GO:0006935">
    <property type="term" value="P:chemotaxis"/>
    <property type="evidence" value="ECO:0007669"/>
    <property type="project" value="InterPro"/>
</dbReference>
<evidence type="ECO:0000256" key="5">
    <source>
        <dbReference type="PROSITE-ProRule" id="PRU00284"/>
    </source>
</evidence>
<feature type="transmembrane region" description="Helical" evidence="6">
    <location>
        <begin position="182"/>
        <end position="205"/>
    </location>
</feature>
<comment type="subcellular location">
    <subcellularLocation>
        <location evidence="1">Cell inner membrane</location>
        <topology evidence="1">Multi-pass membrane protein</topology>
    </subcellularLocation>
</comment>
<evidence type="ECO:0000259" key="7">
    <source>
        <dbReference type="PROSITE" id="PS50111"/>
    </source>
</evidence>
<keyword evidence="6" id="KW-1133">Transmembrane helix</keyword>
<keyword evidence="2" id="KW-1003">Cell membrane</keyword>
<dbReference type="GO" id="GO:0005886">
    <property type="term" value="C:plasma membrane"/>
    <property type="evidence" value="ECO:0007669"/>
    <property type="project" value="UniProtKB-SubCell"/>
</dbReference>
<keyword evidence="3 5" id="KW-0807">Transducer</keyword>
<keyword evidence="6" id="KW-0812">Transmembrane</keyword>
<dbReference type="EMBL" id="QFPN01000003">
    <property type="protein sequence ID" value="PZQ16912.1"/>
    <property type="molecule type" value="Genomic_DNA"/>
</dbReference>
<evidence type="ECO:0000259" key="9">
    <source>
        <dbReference type="PROSITE" id="PS50885"/>
    </source>
</evidence>
<protein>
    <submittedName>
        <fullName evidence="10">Methyl-accepting chemotaxis protein</fullName>
    </submittedName>
</protein>
<dbReference type="InterPro" id="IPR003660">
    <property type="entry name" value="HAMP_dom"/>
</dbReference>
<feature type="domain" description="T-SNARE coiled-coil homology" evidence="8">
    <location>
        <begin position="452"/>
        <end position="514"/>
    </location>
</feature>
<dbReference type="GO" id="GO:0004888">
    <property type="term" value="F:transmembrane signaling receptor activity"/>
    <property type="evidence" value="ECO:0007669"/>
    <property type="project" value="InterPro"/>
</dbReference>
<dbReference type="AlphaFoldDB" id="A0A2W5KJ17"/>
<feature type="domain" description="Methyl-accepting transducer" evidence="7">
    <location>
        <begin position="300"/>
        <end position="526"/>
    </location>
</feature>
<dbReference type="Gene3D" id="1.10.287.950">
    <property type="entry name" value="Methyl-accepting chemotaxis protein"/>
    <property type="match status" value="1"/>
</dbReference>
<dbReference type="PANTHER" id="PTHR32089:SF112">
    <property type="entry name" value="LYSOZYME-LIKE PROTEIN-RELATED"/>
    <property type="match status" value="1"/>
</dbReference>
<evidence type="ECO:0000256" key="6">
    <source>
        <dbReference type="SAM" id="Phobius"/>
    </source>
</evidence>
<keyword evidence="2" id="KW-0997">Cell inner membrane</keyword>
<feature type="domain" description="HAMP" evidence="9">
    <location>
        <begin position="207"/>
        <end position="259"/>
    </location>
</feature>
<name>A0A2W5KJ17_ANCNO</name>
<comment type="similarity">
    <text evidence="4">Belongs to the methyl-accepting chemotaxis (MCP) protein family.</text>
</comment>
<dbReference type="PROSITE" id="PS50111">
    <property type="entry name" value="CHEMOTAXIS_TRANSDUC_2"/>
    <property type="match status" value="1"/>
</dbReference>
<keyword evidence="6" id="KW-0472">Membrane</keyword>
<sequence length="556" mass="58334">MRIGAKVLSIVGGLGAVALALAAVGFLSLQSFNAAYRDSEQAFERASYSERLNRLVTAVVMDSRGIYGAKDAAAAKKFGESLTASLDDIDALLKTWDPVVPAQDRALFDDMRRDAGEFRRFRTETVRLGVEVSPAAANEQGNNETNRANRRAFQTNVDALTARSLEEQKAETAKAQDVYSNAVMILGLLTLFGVGGALAVATVFAQRSIARPLVRVAGSIEAMARGERVAIVDSKARDEIGEIWRGMAVFAAAMADADRMRAEQADADRTRSAARRAEMGEVASRFEAAVGELVKTLASSATEMDATAGSLAASAEQANQQSVSVMSATGEMSANVRAVAAATEELSASAREVGSQAVAATEVAAAAVENVRRARERVDTLDRGSQKIGEFVRLIQEIAGQTNLLALNATIEAARAGESGRGFAVVASEVKSLADQTAKATEEITAQMGAIQEASTDTVGAILEIDRVIGRVHEIAVGVSAAVEEQHAATEEIARNVSEAARGAQRVTEEMADMREAANGAGAGAAQVRSSAGELAERAGALGRQVDGFLRDVRAA</sequence>
<dbReference type="SMART" id="SM00283">
    <property type="entry name" value="MA"/>
    <property type="match status" value="1"/>
</dbReference>
<evidence type="ECO:0000256" key="4">
    <source>
        <dbReference type="ARBA" id="ARBA00029447"/>
    </source>
</evidence>
<dbReference type="Gene3D" id="6.10.340.10">
    <property type="match status" value="1"/>
</dbReference>
<evidence type="ECO:0000256" key="3">
    <source>
        <dbReference type="ARBA" id="ARBA00023224"/>
    </source>
</evidence>
<dbReference type="PROSITE" id="PS50192">
    <property type="entry name" value="T_SNARE"/>
    <property type="match status" value="1"/>
</dbReference>
<dbReference type="SUPFAM" id="SSF158472">
    <property type="entry name" value="HAMP domain-like"/>
    <property type="match status" value="1"/>
</dbReference>
<dbReference type="InterPro" id="IPR004090">
    <property type="entry name" value="Chemotax_Me-accpt_rcpt"/>
</dbReference>
<gene>
    <name evidence="10" type="ORF">DI565_05835</name>
</gene>